<name>A0ABS5C4Y2_9BACT</name>
<dbReference type="PANTHER" id="PTHR43737:SF1">
    <property type="entry name" value="DUF1501 DOMAIN-CONTAINING PROTEIN"/>
    <property type="match status" value="1"/>
</dbReference>
<accession>A0ABS5C4Y2</accession>
<dbReference type="PANTHER" id="PTHR43737">
    <property type="entry name" value="BLL7424 PROTEIN"/>
    <property type="match status" value="1"/>
</dbReference>
<dbReference type="InterPro" id="IPR006311">
    <property type="entry name" value="TAT_signal"/>
</dbReference>
<keyword evidence="2" id="KW-1185">Reference proteome</keyword>
<evidence type="ECO:0000313" key="1">
    <source>
        <dbReference type="EMBL" id="MBP3960702.1"/>
    </source>
</evidence>
<evidence type="ECO:0000313" key="2">
    <source>
        <dbReference type="Proteomes" id="UP000676565"/>
    </source>
</evidence>
<dbReference type="EMBL" id="JAGKQQ010000002">
    <property type="protein sequence ID" value="MBP3960702.1"/>
    <property type="molecule type" value="Genomic_DNA"/>
</dbReference>
<dbReference type="Pfam" id="PF07394">
    <property type="entry name" value="DUF1501"/>
    <property type="match status" value="1"/>
</dbReference>
<comment type="caution">
    <text evidence="1">The sequence shown here is derived from an EMBL/GenBank/DDBJ whole genome shotgun (WGS) entry which is preliminary data.</text>
</comment>
<gene>
    <name evidence="1" type="ORF">J8F10_36215</name>
</gene>
<dbReference type="Proteomes" id="UP000676565">
    <property type="component" value="Unassembled WGS sequence"/>
</dbReference>
<sequence length="439" mass="47084">MPATFCDGLSRRDALRVGTASLFGSALGLPQLLRASAGAKTKKDVSLIFIFLHGGQSHLDTFDLKPDAPAEFRGDFSPAKTKVPGLQICDLLPKVAGQVDKFSLVRSFRHHNSDHGPADHYILTGYFPTAGFNPSLSPNNQRPCVGSVVSKKLGPKGSVPAYVALPKVHPSGGPAYLGANHAPFVIDADPSAPNFSVPDLVPPPAIASSRLDDRKKLLETVDRFHKSAEVKANPAAGALTAFRDKAFDLMTSRQAKEAFNIHAEGDKLRDEYGRHSLGQSCLMGRRLVEAGVRCVTIDHSNWDTHDGNFAVLKNSLLPMYDSAISTLFRDLSDRGLLDSTMVVVTGEFGRTPRINKNAGRDHWGPAFTVLLGGGGIKPGVVVGKTDARAEKPASDPYGPEDLFATMYTCMGIDPKDEAHTPDGRPIALVNNGKVMSELV</sequence>
<reference evidence="1 2" key="1">
    <citation type="submission" date="2021-04" db="EMBL/GenBank/DDBJ databases">
        <authorList>
            <person name="Ivanova A."/>
        </authorList>
    </citation>
    <scope>NUCLEOTIDE SEQUENCE [LARGE SCALE GENOMIC DNA]</scope>
    <source>
        <strain evidence="1 2">G18</strain>
    </source>
</reference>
<dbReference type="RefSeq" id="WP_210663004.1">
    <property type="nucleotide sequence ID" value="NZ_JAGKQQ010000002.1"/>
</dbReference>
<dbReference type="InterPro" id="IPR010869">
    <property type="entry name" value="DUF1501"/>
</dbReference>
<dbReference type="PROSITE" id="PS51318">
    <property type="entry name" value="TAT"/>
    <property type="match status" value="1"/>
</dbReference>
<organism evidence="1 2">
    <name type="scientific">Gemmata palustris</name>
    <dbReference type="NCBI Taxonomy" id="2822762"/>
    <lineage>
        <taxon>Bacteria</taxon>
        <taxon>Pseudomonadati</taxon>
        <taxon>Planctomycetota</taxon>
        <taxon>Planctomycetia</taxon>
        <taxon>Gemmatales</taxon>
        <taxon>Gemmataceae</taxon>
        <taxon>Gemmata</taxon>
    </lineage>
</organism>
<protein>
    <submittedName>
        <fullName evidence="1">DUF1501 domain-containing protein</fullName>
    </submittedName>
</protein>
<proteinExistence type="predicted"/>
<dbReference type="InterPro" id="IPR017850">
    <property type="entry name" value="Alkaline_phosphatase_core_sf"/>
</dbReference>
<dbReference type="SUPFAM" id="SSF53649">
    <property type="entry name" value="Alkaline phosphatase-like"/>
    <property type="match status" value="1"/>
</dbReference>